<evidence type="ECO:0000313" key="8">
    <source>
        <dbReference type="Proteomes" id="UP000199455"/>
    </source>
</evidence>
<keyword evidence="3" id="KW-0731">Sigma factor</keyword>
<dbReference type="InterPro" id="IPR007627">
    <property type="entry name" value="RNA_pol_sigma70_r2"/>
</dbReference>
<dbReference type="Proteomes" id="UP000199455">
    <property type="component" value="Unassembled WGS sequence"/>
</dbReference>
<dbReference type="PANTHER" id="PTHR43133">
    <property type="entry name" value="RNA POLYMERASE ECF-TYPE SIGMA FACTO"/>
    <property type="match status" value="1"/>
</dbReference>
<evidence type="ECO:0000256" key="4">
    <source>
        <dbReference type="ARBA" id="ARBA00023163"/>
    </source>
</evidence>
<keyword evidence="4" id="KW-0804">Transcription</keyword>
<dbReference type="GO" id="GO:0016987">
    <property type="term" value="F:sigma factor activity"/>
    <property type="evidence" value="ECO:0007669"/>
    <property type="project" value="UniProtKB-KW"/>
</dbReference>
<dbReference type="NCBIfam" id="TIGR02985">
    <property type="entry name" value="Sig70_bacteroi1"/>
    <property type="match status" value="1"/>
</dbReference>
<dbReference type="SUPFAM" id="SSF88946">
    <property type="entry name" value="Sigma2 domain of RNA polymerase sigma factors"/>
    <property type="match status" value="1"/>
</dbReference>
<dbReference type="GO" id="GO:0006352">
    <property type="term" value="P:DNA-templated transcription initiation"/>
    <property type="evidence" value="ECO:0007669"/>
    <property type="project" value="InterPro"/>
</dbReference>
<gene>
    <name evidence="7" type="ORF">SAMN04488024_1126</name>
</gene>
<dbReference type="InterPro" id="IPR013324">
    <property type="entry name" value="RNA_pol_sigma_r3/r4-like"/>
</dbReference>
<dbReference type="InterPro" id="IPR013325">
    <property type="entry name" value="RNA_pol_sigma_r2"/>
</dbReference>
<dbReference type="InterPro" id="IPR014327">
    <property type="entry name" value="RNA_pol_sigma70_bacteroid"/>
</dbReference>
<dbReference type="Pfam" id="PF08281">
    <property type="entry name" value="Sigma70_r4_2"/>
    <property type="match status" value="1"/>
</dbReference>
<evidence type="ECO:0000256" key="3">
    <source>
        <dbReference type="ARBA" id="ARBA00023082"/>
    </source>
</evidence>
<evidence type="ECO:0000256" key="1">
    <source>
        <dbReference type="ARBA" id="ARBA00010641"/>
    </source>
</evidence>
<dbReference type="Pfam" id="PF04542">
    <property type="entry name" value="Sigma70_r2"/>
    <property type="match status" value="1"/>
</dbReference>
<keyword evidence="2" id="KW-0805">Transcription regulation</keyword>
<name>A0A1G7A963_9SPHI</name>
<dbReference type="GO" id="GO:0003677">
    <property type="term" value="F:DNA binding"/>
    <property type="evidence" value="ECO:0007669"/>
    <property type="project" value="InterPro"/>
</dbReference>
<sequence length="186" mass="21281">MFSKNGEDVVDVLQPEQLFKGLYRRLYDFAYYLLKDKELAEDVAQDAFVVYLEQQESIAANFNAVKSFLYTTVKNACLNKIRHNNVVDVYHKNNPLDIYSDPQILESIIHTEIIAEIYDQINALPPGCAMVIRYGYLEGLSNSEIAKLMNISINTVKSQKKRALSLMKIHLGKAAMALFTVMYLHH</sequence>
<feature type="domain" description="RNA polymerase sigma-70 region 2" evidence="5">
    <location>
        <begin position="18"/>
        <end position="84"/>
    </location>
</feature>
<accession>A0A1G7A963</accession>
<dbReference type="RefSeq" id="WP_090771925.1">
    <property type="nucleotide sequence ID" value="NZ_FMZH01000012.1"/>
</dbReference>
<proteinExistence type="inferred from homology"/>
<dbReference type="SUPFAM" id="SSF88659">
    <property type="entry name" value="Sigma3 and sigma4 domains of RNA polymerase sigma factors"/>
    <property type="match status" value="1"/>
</dbReference>
<dbReference type="AlphaFoldDB" id="A0A1G7A963"/>
<dbReference type="Gene3D" id="1.10.1740.10">
    <property type="match status" value="1"/>
</dbReference>
<dbReference type="EMBL" id="FMZH01000012">
    <property type="protein sequence ID" value="SDE11362.1"/>
    <property type="molecule type" value="Genomic_DNA"/>
</dbReference>
<protein>
    <submittedName>
        <fullName evidence="7">RNA polymerase sigma-70 factor, ECF subfamily</fullName>
    </submittedName>
</protein>
<comment type="similarity">
    <text evidence="1">Belongs to the sigma-70 factor family. ECF subfamily.</text>
</comment>
<dbReference type="InterPro" id="IPR036388">
    <property type="entry name" value="WH-like_DNA-bd_sf"/>
</dbReference>
<organism evidence="7 8">
    <name type="scientific">Pedobacter soli</name>
    <dbReference type="NCBI Taxonomy" id="390242"/>
    <lineage>
        <taxon>Bacteria</taxon>
        <taxon>Pseudomonadati</taxon>
        <taxon>Bacteroidota</taxon>
        <taxon>Sphingobacteriia</taxon>
        <taxon>Sphingobacteriales</taxon>
        <taxon>Sphingobacteriaceae</taxon>
        <taxon>Pedobacter</taxon>
    </lineage>
</organism>
<dbReference type="InterPro" id="IPR013249">
    <property type="entry name" value="RNA_pol_sigma70_r4_t2"/>
</dbReference>
<evidence type="ECO:0000259" key="5">
    <source>
        <dbReference type="Pfam" id="PF04542"/>
    </source>
</evidence>
<reference evidence="8" key="1">
    <citation type="submission" date="2016-10" db="EMBL/GenBank/DDBJ databases">
        <authorList>
            <person name="Varghese N."/>
            <person name="Submissions S."/>
        </authorList>
    </citation>
    <scope>NUCLEOTIDE SEQUENCE [LARGE SCALE GENOMIC DNA]</scope>
    <source>
        <strain evidence="8">DSM 18609</strain>
    </source>
</reference>
<evidence type="ECO:0000259" key="6">
    <source>
        <dbReference type="Pfam" id="PF08281"/>
    </source>
</evidence>
<dbReference type="STRING" id="390242.SAMN04488024_1126"/>
<dbReference type="InterPro" id="IPR014284">
    <property type="entry name" value="RNA_pol_sigma-70_dom"/>
</dbReference>
<dbReference type="Gene3D" id="1.10.10.10">
    <property type="entry name" value="Winged helix-like DNA-binding domain superfamily/Winged helix DNA-binding domain"/>
    <property type="match status" value="1"/>
</dbReference>
<evidence type="ECO:0000256" key="2">
    <source>
        <dbReference type="ARBA" id="ARBA00023015"/>
    </source>
</evidence>
<dbReference type="InterPro" id="IPR039425">
    <property type="entry name" value="RNA_pol_sigma-70-like"/>
</dbReference>
<dbReference type="CDD" id="cd06171">
    <property type="entry name" value="Sigma70_r4"/>
    <property type="match status" value="1"/>
</dbReference>
<dbReference type="NCBIfam" id="TIGR02937">
    <property type="entry name" value="sigma70-ECF"/>
    <property type="match status" value="1"/>
</dbReference>
<dbReference type="PANTHER" id="PTHR43133:SF46">
    <property type="entry name" value="RNA POLYMERASE SIGMA-70 FACTOR ECF SUBFAMILY"/>
    <property type="match status" value="1"/>
</dbReference>
<feature type="domain" description="RNA polymerase sigma factor 70 region 4 type 2" evidence="6">
    <location>
        <begin position="116"/>
        <end position="165"/>
    </location>
</feature>
<evidence type="ECO:0000313" key="7">
    <source>
        <dbReference type="EMBL" id="SDE11362.1"/>
    </source>
</evidence>
<keyword evidence="8" id="KW-1185">Reference proteome</keyword>